<dbReference type="InterPro" id="IPR043128">
    <property type="entry name" value="Rev_trsase/Diguanyl_cyclase"/>
</dbReference>
<feature type="domain" description="GGDEF" evidence="2">
    <location>
        <begin position="238"/>
        <end position="361"/>
    </location>
</feature>
<dbReference type="PANTHER" id="PTHR45138">
    <property type="entry name" value="REGULATORY COMPONENTS OF SENSORY TRANSDUCTION SYSTEM"/>
    <property type="match status" value="1"/>
</dbReference>
<evidence type="ECO:0000313" key="3">
    <source>
        <dbReference type="EMBL" id="SKA01191.1"/>
    </source>
</evidence>
<keyword evidence="1" id="KW-1133">Transmembrane helix</keyword>
<organism evidence="3 4">
    <name type="scientific">Anaerorhabdus furcosa</name>
    <dbReference type="NCBI Taxonomy" id="118967"/>
    <lineage>
        <taxon>Bacteria</taxon>
        <taxon>Bacillati</taxon>
        <taxon>Bacillota</taxon>
        <taxon>Erysipelotrichia</taxon>
        <taxon>Erysipelotrichales</taxon>
        <taxon>Erysipelotrichaceae</taxon>
        <taxon>Anaerorhabdus</taxon>
    </lineage>
</organism>
<feature type="transmembrane region" description="Helical" evidence="1">
    <location>
        <begin position="165"/>
        <end position="185"/>
    </location>
</feature>
<dbReference type="Pfam" id="PF00990">
    <property type="entry name" value="GGDEF"/>
    <property type="match status" value="1"/>
</dbReference>
<dbReference type="GO" id="GO:0052621">
    <property type="term" value="F:diguanylate cyclase activity"/>
    <property type="evidence" value="ECO:0007669"/>
    <property type="project" value="TreeGrafter"/>
</dbReference>
<dbReference type="GO" id="GO:0043709">
    <property type="term" value="P:cell adhesion involved in single-species biofilm formation"/>
    <property type="evidence" value="ECO:0007669"/>
    <property type="project" value="TreeGrafter"/>
</dbReference>
<dbReference type="Gene3D" id="3.30.70.270">
    <property type="match status" value="1"/>
</dbReference>
<dbReference type="SUPFAM" id="SSF55073">
    <property type="entry name" value="Nucleotide cyclase"/>
    <property type="match status" value="1"/>
</dbReference>
<keyword evidence="4" id="KW-1185">Reference proteome</keyword>
<gene>
    <name evidence="3" type="ORF">SAMN02745191_2396</name>
</gene>
<dbReference type="PANTHER" id="PTHR45138:SF6">
    <property type="entry name" value="DIGUANYLATE CYCLASE DGCN"/>
    <property type="match status" value="1"/>
</dbReference>
<dbReference type="AlphaFoldDB" id="A0A1T4QCB9"/>
<dbReference type="SMART" id="SM00267">
    <property type="entry name" value="GGDEF"/>
    <property type="match status" value="1"/>
</dbReference>
<dbReference type="RefSeq" id="WP_078712781.1">
    <property type="nucleotide sequence ID" value="NZ_FUWY01000009.1"/>
</dbReference>
<keyword evidence="1" id="KW-0472">Membrane</keyword>
<keyword evidence="1" id="KW-0812">Transmembrane</keyword>
<evidence type="ECO:0000256" key="1">
    <source>
        <dbReference type="SAM" id="Phobius"/>
    </source>
</evidence>
<dbReference type="InterPro" id="IPR000160">
    <property type="entry name" value="GGDEF_dom"/>
</dbReference>
<feature type="transmembrane region" description="Helical" evidence="1">
    <location>
        <begin position="100"/>
        <end position="123"/>
    </location>
</feature>
<sequence>MEKIVSIVQANVVCFTALFLAITFLSLNPLFNKTKNRLFLFVFVLNILMILVTSLDAYLEVAGPQFYILRRITSFLNFACGPIIPLVLCRIFDDKKMHTYAYIPIIINIFVCFSSIFFENIVFHISVNNKYDRGVLFLLPMLISCFYMIMLIVKPVNHRLNNKHIERIFVFFVLTLILFSAFLEVAFKMKFMNWNFSGMSLILYYLLLNIQVNITDQLTGCANRRLYDSTLNDMNHHDNCILVLVDINNFKQINDTYGHDIGDKCLVYFTTIFTTMLTKNSTFYRIGGDEFMVIAKKQTIESVTNEIEEIRNFLNKNNLDFAYGIESYHRSFDILDAQIEADKKMYLDKNTRKPNLDLHLLIEFLNE</sequence>
<dbReference type="CDD" id="cd01949">
    <property type="entry name" value="GGDEF"/>
    <property type="match status" value="1"/>
</dbReference>
<dbReference type="Proteomes" id="UP000243297">
    <property type="component" value="Unassembled WGS sequence"/>
</dbReference>
<evidence type="ECO:0000259" key="2">
    <source>
        <dbReference type="PROSITE" id="PS50887"/>
    </source>
</evidence>
<protein>
    <submittedName>
        <fullName evidence="3">Diguanylate cyclase (GGDEF) domain-containing protein</fullName>
    </submittedName>
</protein>
<dbReference type="InterPro" id="IPR050469">
    <property type="entry name" value="Diguanylate_Cyclase"/>
</dbReference>
<accession>A0A1T4QCB9</accession>
<dbReference type="STRING" id="118967.SAMN02745191_2396"/>
<feature type="transmembrane region" description="Helical" evidence="1">
    <location>
        <begin position="67"/>
        <end position="88"/>
    </location>
</feature>
<feature type="transmembrane region" description="Helical" evidence="1">
    <location>
        <begin position="6"/>
        <end position="26"/>
    </location>
</feature>
<feature type="transmembrane region" description="Helical" evidence="1">
    <location>
        <begin position="191"/>
        <end position="208"/>
    </location>
</feature>
<dbReference type="GO" id="GO:0005886">
    <property type="term" value="C:plasma membrane"/>
    <property type="evidence" value="ECO:0007669"/>
    <property type="project" value="TreeGrafter"/>
</dbReference>
<dbReference type="PROSITE" id="PS50887">
    <property type="entry name" value="GGDEF"/>
    <property type="match status" value="1"/>
</dbReference>
<dbReference type="EMBL" id="FUWY01000009">
    <property type="protein sequence ID" value="SKA01191.1"/>
    <property type="molecule type" value="Genomic_DNA"/>
</dbReference>
<feature type="transmembrane region" description="Helical" evidence="1">
    <location>
        <begin position="38"/>
        <end position="55"/>
    </location>
</feature>
<reference evidence="4" key="1">
    <citation type="submission" date="2017-02" db="EMBL/GenBank/DDBJ databases">
        <authorList>
            <person name="Varghese N."/>
            <person name="Submissions S."/>
        </authorList>
    </citation>
    <scope>NUCLEOTIDE SEQUENCE [LARGE SCALE GENOMIC DNA]</scope>
    <source>
        <strain evidence="4">ATCC 25662</strain>
    </source>
</reference>
<feature type="transmembrane region" description="Helical" evidence="1">
    <location>
        <begin position="135"/>
        <end position="153"/>
    </location>
</feature>
<dbReference type="InterPro" id="IPR029787">
    <property type="entry name" value="Nucleotide_cyclase"/>
</dbReference>
<dbReference type="OrthoDB" id="1355702at2"/>
<dbReference type="GO" id="GO:1902201">
    <property type="term" value="P:negative regulation of bacterial-type flagellum-dependent cell motility"/>
    <property type="evidence" value="ECO:0007669"/>
    <property type="project" value="TreeGrafter"/>
</dbReference>
<evidence type="ECO:0000313" key="4">
    <source>
        <dbReference type="Proteomes" id="UP000243297"/>
    </source>
</evidence>
<name>A0A1T4QCB9_9FIRM</name>
<proteinExistence type="predicted"/>
<dbReference type="NCBIfam" id="TIGR00254">
    <property type="entry name" value="GGDEF"/>
    <property type="match status" value="1"/>
</dbReference>